<dbReference type="Proteomes" id="UP000226429">
    <property type="component" value="Unassembled WGS sequence"/>
</dbReference>
<dbReference type="PANTHER" id="PTHR34822:SF1">
    <property type="entry name" value="GRPB FAMILY PROTEIN"/>
    <property type="match status" value="1"/>
</dbReference>
<evidence type="ECO:0000313" key="1">
    <source>
        <dbReference type="EMBL" id="RDH40483.1"/>
    </source>
</evidence>
<gene>
    <name evidence="1" type="ORF">CFE62_003750</name>
</gene>
<evidence type="ECO:0000313" key="2">
    <source>
        <dbReference type="Proteomes" id="UP000226429"/>
    </source>
</evidence>
<dbReference type="InterPro" id="IPR043519">
    <property type="entry name" value="NT_sf"/>
</dbReference>
<dbReference type="Pfam" id="PF04229">
    <property type="entry name" value="GrpB"/>
    <property type="match status" value="1"/>
</dbReference>
<dbReference type="Gene3D" id="3.30.460.10">
    <property type="entry name" value="Beta Polymerase, domain 2"/>
    <property type="match status" value="1"/>
</dbReference>
<dbReference type="SUPFAM" id="SSF55729">
    <property type="entry name" value="Acyl-CoA N-acyltransferases (Nat)"/>
    <property type="match status" value="1"/>
</dbReference>
<reference evidence="1 2" key="1">
    <citation type="journal article" date="2017" name="Int. J. Syst. Evol. Microbiol.">
        <title>Aquarickettsiella crustaci n. gen. n. sp. (Gammaproteobacteria: Legionellales: Coxiellaceae); a bacterial pathogen of the freshwater crustacean: Gammarus fossarum (Malacostraca: Amphipoda).</title>
        <authorList>
            <person name="Bojko J."/>
            <person name="Dunn A.M."/>
            <person name="Stebbing P.D."/>
            <person name="Van Aerle R."/>
            <person name="Bacela-Spychalska K."/>
            <person name="Bean T.P."/>
            <person name="Stentiford G.D."/>
        </authorList>
    </citation>
    <scope>NUCLEOTIDE SEQUENCE [LARGE SCALE GENOMIC DNA]</scope>
    <source>
        <strain evidence="1">RA15029</strain>
    </source>
</reference>
<proteinExistence type="predicted"/>
<dbReference type="InterPro" id="IPR007344">
    <property type="entry name" value="GrpB/CoaE"/>
</dbReference>
<organism evidence="1 2">
    <name type="scientific">Candidatus Aquirickettsiella gammari</name>
    <dbReference type="NCBI Taxonomy" id="2016198"/>
    <lineage>
        <taxon>Bacteria</taxon>
        <taxon>Pseudomonadati</taxon>
        <taxon>Pseudomonadota</taxon>
        <taxon>Gammaproteobacteria</taxon>
        <taxon>Legionellales</taxon>
        <taxon>Coxiellaceae</taxon>
        <taxon>Candidatus Aquirickettsiella</taxon>
    </lineage>
</organism>
<reference evidence="1 2" key="2">
    <citation type="journal article" date="2018" name="J. Invertebr. Pathol.">
        <title>'Candidatus Aquirickettsiella gammari' (Gammaproteobacteria: Legionellales: Coxiellaceae): A bacterial pathogen of the freshwater crustacean Gammarus fossarum (Malacostraca: Amphipoda).</title>
        <authorList>
            <person name="Bojko J."/>
            <person name="Dunn A.M."/>
            <person name="Stebbing P.D."/>
            <person name="van Aerle R."/>
            <person name="Bacela-Spychalska K."/>
            <person name="Bean T.P."/>
            <person name="Urrutia A."/>
            <person name="Stentiford G.D."/>
        </authorList>
    </citation>
    <scope>NUCLEOTIDE SEQUENCE [LARGE SCALE GENOMIC DNA]</scope>
    <source>
        <strain evidence="1">RA15029</strain>
    </source>
</reference>
<dbReference type="SUPFAM" id="SSF81301">
    <property type="entry name" value="Nucleotidyltransferase"/>
    <property type="match status" value="1"/>
</dbReference>
<name>A0A370CI70_9COXI</name>
<dbReference type="PANTHER" id="PTHR34822">
    <property type="entry name" value="GRPB DOMAIN PROTEIN (AFU_ORTHOLOGUE AFUA_1G01530)"/>
    <property type="match status" value="1"/>
</dbReference>
<keyword evidence="2" id="KW-1185">Reference proteome</keyword>
<dbReference type="EMBL" id="NMOS02000008">
    <property type="protein sequence ID" value="RDH40483.1"/>
    <property type="molecule type" value="Genomic_DNA"/>
</dbReference>
<dbReference type="AlphaFoldDB" id="A0A370CI70"/>
<dbReference type="InterPro" id="IPR016181">
    <property type="entry name" value="Acyl_CoA_acyltransferase"/>
</dbReference>
<sequence>MLPIEFKIIEPDLQWVKYFEHEKKSLEQLIGTFLVSIHHIGSTAIPNMAAKPIIDIILETKNLDDIKVIEKLLCSHQYSQFSRNIIPFRSYLTSKRSNIHVNCHIYEQGDPQIIRHLRFRDYLTTHAKEAQKYSELKIQLSKKYSTDVFKYVEAKTQLVREIDANAKLWGEANENANYYHPQNPGNNIETWSIKKMVTLLEANFNIYLTHYPQYMPKVNFIRIPGYVLVDTGITQPYFNHVLDTHLSEPNVITKVNEFNTYFKIRKLPFSWWVTPNSCPLSLSQILMDSSLFNSKNFIGMSFNLDGSLISSHQNILHIEKINARKSFAKLIGELPLAQQGLKQYLASIMASYTYDDPFTFYAGYIDGQLIICSAMVTYAQCVGIYNLYLGEHDKNLHSLRQMEEHLLNEAKFSGYHLAVALILETQLTFYTRRGFKKLCVFKQFQQA</sequence>
<comment type="caution">
    <text evidence="1">The sequence shown here is derived from an EMBL/GenBank/DDBJ whole genome shotgun (WGS) entry which is preliminary data.</text>
</comment>
<accession>A0A370CI70</accession>
<protein>
    <submittedName>
        <fullName evidence="1">GrpB family protein</fullName>
    </submittedName>
</protein>